<dbReference type="FunFam" id="3.40.50.720:FF:000084">
    <property type="entry name" value="Short-chain dehydrogenase reductase"/>
    <property type="match status" value="1"/>
</dbReference>
<dbReference type="AlphaFoldDB" id="A0AAE3RDI8"/>
<dbReference type="InterPro" id="IPR002347">
    <property type="entry name" value="SDR_fam"/>
</dbReference>
<dbReference type="PANTHER" id="PTHR24321:SF11">
    <property type="entry name" value="BLR0893 PROTEIN"/>
    <property type="match status" value="1"/>
</dbReference>
<dbReference type="PROSITE" id="PS00061">
    <property type="entry name" value="ADH_SHORT"/>
    <property type="match status" value="1"/>
</dbReference>
<organism evidence="3 4">
    <name type="scientific">Xanthocytophaga agilis</name>
    <dbReference type="NCBI Taxonomy" id="3048010"/>
    <lineage>
        <taxon>Bacteria</taxon>
        <taxon>Pseudomonadati</taxon>
        <taxon>Bacteroidota</taxon>
        <taxon>Cytophagia</taxon>
        <taxon>Cytophagales</taxon>
        <taxon>Rhodocytophagaceae</taxon>
        <taxon>Xanthocytophaga</taxon>
    </lineage>
</organism>
<dbReference type="PANTHER" id="PTHR24321">
    <property type="entry name" value="DEHYDROGENASES, SHORT CHAIN"/>
    <property type="match status" value="1"/>
</dbReference>
<reference evidence="3" key="1">
    <citation type="submission" date="2023-05" db="EMBL/GenBank/DDBJ databases">
        <authorList>
            <person name="Zhang X."/>
        </authorList>
    </citation>
    <scope>NUCLEOTIDE SEQUENCE</scope>
    <source>
        <strain evidence="3">BD1B2-1</strain>
    </source>
</reference>
<dbReference type="EMBL" id="JASJOU010000022">
    <property type="protein sequence ID" value="MDJ1506449.1"/>
    <property type="molecule type" value="Genomic_DNA"/>
</dbReference>
<dbReference type="RefSeq" id="WP_314519393.1">
    <property type="nucleotide sequence ID" value="NZ_JASJOU010000022.1"/>
</dbReference>
<evidence type="ECO:0000313" key="3">
    <source>
        <dbReference type="EMBL" id="MDJ1506449.1"/>
    </source>
</evidence>
<accession>A0AAE3RDI8</accession>
<dbReference type="PRINTS" id="PR00080">
    <property type="entry name" value="SDRFAMILY"/>
</dbReference>
<dbReference type="GO" id="GO:0016491">
    <property type="term" value="F:oxidoreductase activity"/>
    <property type="evidence" value="ECO:0007669"/>
    <property type="project" value="UniProtKB-KW"/>
</dbReference>
<keyword evidence="4" id="KW-1185">Reference proteome</keyword>
<proteinExistence type="inferred from homology"/>
<evidence type="ECO:0000256" key="1">
    <source>
        <dbReference type="ARBA" id="ARBA00006484"/>
    </source>
</evidence>
<evidence type="ECO:0000256" key="2">
    <source>
        <dbReference type="ARBA" id="ARBA00023002"/>
    </source>
</evidence>
<comment type="caution">
    <text evidence="3">The sequence shown here is derived from an EMBL/GenBank/DDBJ whole genome shotgun (WGS) entry which is preliminary data.</text>
</comment>
<comment type="similarity">
    <text evidence="1">Belongs to the short-chain dehydrogenases/reductases (SDR) family.</text>
</comment>
<dbReference type="PRINTS" id="PR00081">
    <property type="entry name" value="GDHRDH"/>
</dbReference>
<dbReference type="CDD" id="cd05233">
    <property type="entry name" value="SDR_c"/>
    <property type="match status" value="1"/>
</dbReference>
<gene>
    <name evidence="3" type="ORF">QNI22_37715</name>
</gene>
<protein>
    <submittedName>
        <fullName evidence="3">SDR family oxidoreductase</fullName>
    </submittedName>
</protein>
<dbReference type="Pfam" id="PF13561">
    <property type="entry name" value="adh_short_C2"/>
    <property type="match status" value="1"/>
</dbReference>
<dbReference type="InterPro" id="IPR020904">
    <property type="entry name" value="Sc_DH/Rdtase_CS"/>
</dbReference>
<dbReference type="NCBIfam" id="NF005559">
    <property type="entry name" value="PRK07231.1"/>
    <property type="match status" value="1"/>
</dbReference>
<dbReference type="SUPFAM" id="SSF51735">
    <property type="entry name" value="NAD(P)-binding Rossmann-fold domains"/>
    <property type="match status" value="1"/>
</dbReference>
<name>A0AAE3RDI8_9BACT</name>
<keyword evidence="2" id="KW-0560">Oxidoreductase</keyword>
<dbReference type="Proteomes" id="UP001232063">
    <property type="component" value="Unassembled WGS sequence"/>
</dbReference>
<evidence type="ECO:0000313" key="4">
    <source>
        <dbReference type="Proteomes" id="UP001232063"/>
    </source>
</evidence>
<dbReference type="Gene3D" id="3.40.50.720">
    <property type="entry name" value="NAD(P)-binding Rossmann-like Domain"/>
    <property type="match status" value="1"/>
</dbReference>
<dbReference type="InterPro" id="IPR036291">
    <property type="entry name" value="NAD(P)-bd_dom_sf"/>
</dbReference>
<sequence>MDSYFKNKVVIITGGSFGIGQATAMAFARLGATITIADLQENSQTMDAIKAMGGQVLFSPCDVSQSKDVKAMVYQTMDKFGRLDFAFNNAGIEGKTQTIADSSEDDSSEENFDKTTAINLKGIWLCMKYQLPHMINAGKGAIVNCSSVAGKIGFPGAAAYVASKHGVLGLTKTAALENAQRGIRINAVCPGVIKTPMIDRVTGKNKEAEHQYESLEPMNRMGLPQEIAQAVVWLCSEEASFVTGHAMDVDGGWLAG</sequence>